<evidence type="ECO:0000313" key="12">
    <source>
        <dbReference type="Proteomes" id="UP000639396"/>
    </source>
</evidence>
<proteinExistence type="predicted"/>
<dbReference type="GO" id="GO:0043565">
    <property type="term" value="F:sequence-specific DNA binding"/>
    <property type="evidence" value="ECO:0007669"/>
    <property type="project" value="InterPro"/>
</dbReference>
<evidence type="ECO:0000313" key="11">
    <source>
        <dbReference type="EMBL" id="MBD2866122.1"/>
    </source>
</evidence>
<dbReference type="Proteomes" id="UP000639396">
    <property type="component" value="Unassembled WGS sequence"/>
</dbReference>
<dbReference type="PROSITE" id="PS00041">
    <property type="entry name" value="HTH_ARAC_FAMILY_1"/>
    <property type="match status" value="1"/>
</dbReference>
<dbReference type="GO" id="GO:0005737">
    <property type="term" value="C:cytoplasm"/>
    <property type="evidence" value="ECO:0007669"/>
    <property type="project" value="UniProtKB-SubCell"/>
</dbReference>
<dbReference type="AlphaFoldDB" id="A0A927CGE6"/>
<comment type="caution">
    <text evidence="11">The sequence shown here is derived from an EMBL/GenBank/DDBJ whole genome shotgun (WGS) entry which is preliminary data.</text>
</comment>
<evidence type="ECO:0000256" key="5">
    <source>
        <dbReference type="ARBA" id="ARBA00023015"/>
    </source>
</evidence>
<dbReference type="SMART" id="SM00448">
    <property type="entry name" value="REC"/>
    <property type="match status" value="1"/>
</dbReference>
<dbReference type="Gene3D" id="1.10.10.60">
    <property type="entry name" value="Homeodomain-like"/>
    <property type="match status" value="2"/>
</dbReference>
<evidence type="ECO:0000256" key="6">
    <source>
        <dbReference type="ARBA" id="ARBA00023125"/>
    </source>
</evidence>
<dbReference type="InterPro" id="IPR018060">
    <property type="entry name" value="HTH_AraC"/>
</dbReference>
<dbReference type="RefSeq" id="WP_190931739.1">
    <property type="nucleotide sequence ID" value="NZ_JACXJA010000052.1"/>
</dbReference>
<dbReference type="InterPro" id="IPR018062">
    <property type="entry name" value="HTH_AraC-typ_CS"/>
</dbReference>
<evidence type="ECO:0000259" key="9">
    <source>
        <dbReference type="PROSITE" id="PS01124"/>
    </source>
</evidence>
<keyword evidence="12" id="KW-1185">Reference proteome</keyword>
<dbReference type="SUPFAM" id="SSF46689">
    <property type="entry name" value="Homeodomain-like"/>
    <property type="match status" value="1"/>
</dbReference>
<dbReference type="Pfam" id="PF12833">
    <property type="entry name" value="HTH_18"/>
    <property type="match status" value="1"/>
</dbReference>
<evidence type="ECO:0000256" key="8">
    <source>
        <dbReference type="PROSITE-ProRule" id="PRU00169"/>
    </source>
</evidence>
<keyword evidence="2" id="KW-0963">Cytoplasm</keyword>
<dbReference type="InterPro" id="IPR009057">
    <property type="entry name" value="Homeodomain-like_sf"/>
</dbReference>
<dbReference type="PRINTS" id="PR00032">
    <property type="entry name" value="HTHARAC"/>
</dbReference>
<evidence type="ECO:0000256" key="1">
    <source>
        <dbReference type="ARBA" id="ARBA00004496"/>
    </source>
</evidence>
<dbReference type="InterPro" id="IPR020449">
    <property type="entry name" value="Tscrpt_reg_AraC-type_HTH"/>
</dbReference>
<keyword evidence="7" id="KW-0804">Transcription</keyword>
<feature type="domain" description="HTH araC/xylS-type" evidence="9">
    <location>
        <begin position="438"/>
        <end position="536"/>
    </location>
</feature>
<gene>
    <name evidence="11" type="ORF">IDH45_29470</name>
</gene>
<dbReference type="PROSITE" id="PS50110">
    <property type="entry name" value="RESPONSE_REGULATORY"/>
    <property type="match status" value="1"/>
</dbReference>
<evidence type="ECO:0000256" key="4">
    <source>
        <dbReference type="ARBA" id="ARBA00023012"/>
    </source>
</evidence>
<organism evidence="11 12">
    <name type="scientific">Paenibacillus oceani</name>
    <dbReference type="NCBI Taxonomy" id="2772510"/>
    <lineage>
        <taxon>Bacteria</taxon>
        <taxon>Bacillati</taxon>
        <taxon>Bacillota</taxon>
        <taxon>Bacilli</taxon>
        <taxon>Bacillales</taxon>
        <taxon>Paenibacillaceae</taxon>
        <taxon>Paenibacillus</taxon>
    </lineage>
</organism>
<feature type="modified residue" description="4-aspartylphosphate" evidence="8">
    <location>
        <position position="55"/>
    </location>
</feature>
<keyword evidence="4" id="KW-0902">Two-component regulatory system</keyword>
<comment type="subcellular location">
    <subcellularLocation>
        <location evidence="1">Cytoplasm</location>
    </subcellularLocation>
</comment>
<keyword evidence="5" id="KW-0805">Transcription regulation</keyword>
<dbReference type="GO" id="GO:0003700">
    <property type="term" value="F:DNA-binding transcription factor activity"/>
    <property type="evidence" value="ECO:0007669"/>
    <property type="project" value="InterPro"/>
</dbReference>
<dbReference type="InterPro" id="IPR001789">
    <property type="entry name" value="Sig_transdc_resp-reg_receiver"/>
</dbReference>
<evidence type="ECO:0000259" key="10">
    <source>
        <dbReference type="PROSITE" id="PS50110"/>
    </source>
</evidence>
<dbReference type="CDD" id="cd17536">
    <property type="entry name" value="REC_YesN-like"/>
    <property type="match status" value="1"/>
</dbReference>
<dbReference type="InterPro" id="IPR051552">
    <property type="entry name" value="HptR"/>
</dbReference>
<dbReference type="Gene3D" id="3.40.50.2300">
    <property type="match status" value="1"/>
</dbReference>
<keyword evidence="3 8" id="KW-0597">Phosphoprotein</keyword>
<dbReference type="PANTHER" id="PTHR42713">
    <property type="entry name" value="HISTIDINE KINASE-RELATED"/>
    <property type="match status" value="1"/>
</dbReference>
<reference evidence="11" key="1">
    <citation type="submission" date="2020-09" db="EMBL/GenBank/DDBJ databases">
        <title>A novel bacterium of genus Paenibacillus, isolated from South China Sea.</title>
        <authorList>
            <person name="Huang H."/>
            <person name="Mo K."/>
            <person name="Hu Y."/>
        </authorList>
    </citation>
    <scope>NUCLEOTIDE SEQUENCE</scope>
    <source>
        <strain evidence="11">IB182363</strain>
    </source>
</reference>
<feature type="domain" description="Response regulatory" evidence="10">
    <location>
        <begin position="3"/>
        <end position="120"/>
    </location>
</feature>
<name>A0A927CGE6_9BACL</name>
<evidence type="ECO:0000256" key="3">
    <source>
        <dbReference type="ARBA" id="ARBA00022553"/>
    </source>
</evidence>
<dbReference type="EMBL" id="JACXJA010000052">
    <property type="protein sequence ID" value="MBD2866122.1"/>
    <property type="molecule type" value="Genomic_DNA"/>
</dbReference>
<dbReference type="PROSITE" id="PS01124">
    <property type="entry name" value="HTH_ARAC_FAMILY_2"/>
    <property type="match status" value="1"/>
</dbReference>
<dbReference type="GO" id="GO:0000160">
    <property type="term" value="P:phosphorelay signal transduction system"/>
    <property type="evidence" value="ECO:0007669"/>
    <property type="project" value="UniProtKB-KW"/>
</dbReference>
<protein>
    <submittedName>
        <fullName evidence="11">Response regulator</fullName>
    </submittedName>
</protein>
<sequence>MVQLLIVDDEIHVVERLTSTIDWSGGGVEQVYGVHSAEEALALLERMSIDIVLSDIRMPGLSGLQLIGEIRRRWPKTKCILLSGFSDFQYAKEAILHQSEDYLLKPVTERDLVDTVRRVMDKMKREWEEVVSKQRLAYTLKEHLPLLRGNLLNDLLQGRKLSESSLSEKMQMLEMTDYNGKRFALMTIRLEEYFLQYDAHSLSLMEYAIGNMVEELFGGRFDSWYAKDAHDYLVFVLTGKPGTDGGEDSVWLERTASLLQAAVNRYLKGKISVLVSRWGTFPADLFGLYSRSVEAFRRTVGSEQELFLRLDDEPLSTEIESLQTLYEPPSFIHLLEAARWDGIEEKLKSVFAELEQRYAESQEHLLEAYFCIASAYAYIAHKGGRRLSSVIGADYDKMTRGTPFRSVNQLKEWSLLTLDRIRDDMARDTQHSRASVINNIRSFVEQRISEDVSLQSIADYVHLHPVYVSKIYKLETGDNLSDYVHRVRMDKTEYMLRSGQDKIYEIAARLGYQRPHSFNHAFKKQFGMTPQEYRDTYIASRN</sequence>
<keyword evidence="6" id="KW-0238">DNA-binding</keyword>
<dbReference type="SUPFAM" id="SSF52172">
    <property type="entry name" value="CheY-like"/>
    <property type="match status" value="1"/>
</dbReference>
<dbReference type="PANTHER" id="PTHR42713:SF3">
    <property type="entry name" value="TRANSCRIPTIONAL REGULATORY PROTEIN HPTR"/>
    <property type="match status" value="1"/>
</dbReference>
<accession>A0A927CGE6</accession>
<dbReference type="InterPro" id="IPR011006">
    <property type="entry name" value="CheY-like_superfamily"/>
</dbReference>
<dbReference type="Pfam" id="PF00072">
    <property type="entry name" value="Response_reg"/>
    <property type="match status" value="1"/>
</dbReference>
<dbReference type="SMART" id="SM00342">
    <property type="entry name" value="HTH_ARAC"/>
    <property type="match status" value="1"/>
</dbReference>
<evidence type="ECO:0000256" key="2">
    <source>
        <dbReference type="ARBA" id="ARBA00022490"/>
    </source>
</evidence>
<evidence type="ECO:0000256" key="7">
    <source>
        <dbReference type="ARBA" id="ARBA00023163"/>
    </source>
</evidence>